<reference evidence="2" key="1">
    <citation type="submission" date="2023-08" db="EMBL/GenBank/DDBJ databases">
        <authorList>
            <person name="Alioto T."/>
            <person name="Alioto T."/>
            <person name="Gomez Garrido J."/>
        </authorList>
    </citation>
    <scope>NUCLEOTIDE SEQUENCE</scope>
</reference>
<keyword evidence="3" id="KW-1185">Reference proteome</keyword>
<feature type="compositionally biased region" description="Pro residues" evidence="1">
    <location>
        <begin position="85"/>
        <end position="94"/>
    </location>
</feature>
<evidence type="ECO:0000313" key="2">
    <source>
        <dbReference type="EMBL" id="CAJ1063006.1"/>
    </source>
</evidence>
<feature type="region of interest" description="Disordered" evidence="1">
    <location>
        <begin position="1"/>
        <end position="52"/>
    </location>
</feature>
<organism evidence="2 3">
    <name type="scientific">Xyrichtys novacula</name>
    <name type="common">Pearly razorfish</name>
    <name type="synonym">Hemipteronotus novacula</name>
    <dbReference type="NCBI Taxonomy" id="13765"/>
    <lineage>
        <taxon>Eukaryota</taxon>
        <taxon>Metazoa</taxon>
        <taxon>Chordata</taxon>
        <taxon>Craniata</taxon>
        <taxon>Vertebrata</taxon>
        <taxon>Euteleostomi</taxon>
        <taxon>Actinopterygii</taxon>
        <taxon>Neopterygii</taxon>
        <taxon>Teleostei</taxon>
        <taxon>Neoteleostei</taxon>
        <taxon>Acanthomorphata</taxon>
        <taxon>Eupercaria</taxon>
        <taxon>Labriformes</taxon>
        <taxon>Labridae</taxon>
        <taxon>Xyrichtys</taxon>
    </lineage>
</organism>
<name>A0AAV1FNK1_XYRNO</name>
<dbReference type="EMBL" id="OY660871">
    <property type="protein sequence ID" value="CAJ1063006.1"/>
    <property type="molecule type" value="Genomic_DNA"/>
</dbReference>
<proteinExistence type="predicted"/>
<protein>
    <submittedName>
        <fullName evidence="2">Uncharacterized protein</fullName>
    </submittedName>
</protein>
<accession>A0AAV1FNK1</accession>
<evidence type="ECO:0000313" key="3">
    <source>
        <dbReference type="Proteomes" id="UP001178508"/>
    </source>
</evidence>
<dbReference type="Proteomes" id="UP001178508">
    <property type="component" value="Chromosome 8"/>
</dbReference>
<gene>
    <name evidence="2" type="ORF">XNOV1_A038836</name>
</gene>
<evidence type="ECO:0000256" key="1">
    <source>
        <dbReference type="SAM" id="MobiDB-lite"/>
    </source>
</evidence>
<feature type="region of interest" description="Disordered" evidence="1">
    <location>
        <begin position="71"/>
        <end position="94"/>
    </location>
</feature>
<feature type="region of interest" description="Disordered" evidence="1">
    <location>
        <begin position="117"/>
        <end position="136"/>
    </location>
</feature>
<dbReference type="AlphaFoldDB" id="A0AAV1FNK1"/>
<feature type="compositionally biased region" description="Basic and acidic residues" evidence="1">
    <location>
        <begin position="72"/>
        <end position="82"/>
    </location>
</feature>
<sequence length="136" mass="15082">MRNLPTIDPSEHRSIRSSELSGGQRGQMRSLSPSPPSHHHHQHTPFTPNPSFFPHLRCLVTPARYLAPPFTVEERKREREKGCSPLPPCPQRPPACLPARPPLLLLSTAVAQHQTLTPAGISTLPEDPQEEPLFTG</sequence>